<dbReference type="Proteomes" id="UP001211065">
    <property type="component" value="Unassembled WGS sequence"/>
</dbReference>
<dbReference type="AlphaFoldDB" id="A0AAD5XVJ9"/>
<sequence length="378" mass="42535">MSVVLGNSDFKIEAPVQNAKITGVQESLLQESEKDIIWYRDNFFGKGTYYPDIFVTNCLATTLNIYLAHMNFLATDSPRGPMAISLIDDADNTYKALIRATQGSERLSVSSTAVTTSWWRSLFGLKPLPEDIFAALSRNIPSHNLKLCKDPNLPNELLQMEERQVIRSYKFGVCYLAGGQDTEEQMMGNKMETVSPAFKQFLNFLGETIELKGWKSYRAGLDVTNNNTGTHSVYTKWQGYEIMYHVSTMLPYNPNDRQQLERKRHIGNDIVVIVFQDDANTPIQLQSIVSHQNHVIVVVTPHGDLYRIVVLAKNGVPVFTPELPEPCLITKEAVGRDFFLHKLVNGERASYKAPSFASKISRTRTVLLFETATKGLGS</sequence>
<dbReference type="FunFam" id="3.40.50.11210:FF:000001">
    <property type="entry name" value="Ral GTPase-activating protein subunit alpha-1 isoform 1"/>
    <property type="match status" value="1"/>
</dbReference>
<keyword evidence="4" id="KW-1185">Reference proteome</keyword>
<dbReference type="InterPro" id="IPR050989">
    <property type="entry name" value="Rap1_Ran_GAP"/>
</dbReference>
<dbReference type="Gene3D" id="3.40.50.11210">
    <property type="entry name" value="Rap/Ran-GAP"/>
    <property type="match status" value="1"/>
</dbReference>
<dbReference type="InterPro" id="IPR000331">
    <property type="entry name" value="Rap/Ran_GAP_dom"/>
</dbReference>
<proteinExistence type="predicted"/>
<protein>
    <recommendedName>
        <fullName evidence="2">Rap-GAP domain-containing protein</fullName>
    </recommendedName>
</protein>
<dbReference type="InterPro" id="IPR035974">
    <property type="entry name" value="Rap/Ran-GAP_sf"/>
</dbReference>
<accession>A0AAD5XVJ9</accession>
<evidence type="ECO:0000259" key="2">
    <source>
        <dbReference type="PROSITE" id="PS50085"/>
    </source>
</evidence>
<dbReference type="GO" id="GO:0005096">
    <property type="term" value="F:GTPase activator activity"/>
    <property type="evidence" value="ECO:0007669"/>
    <property type="project" value="UniProtKB-KW"/>
</dbReference>
<feature type="domain" description="Rap-GAP" evidence="2">
    <location>
        <begin position="157"/>
        <end position="371"/>
    </location>
</feature>
<keyword evidence="1" id="KW-0343">GTPase activation</keyword>
<evidence type="ECO:0000313" key="3">
    <source>
        <dbReference type="EMBL" id="KAJ3219894.1"/>
    </source>
</evidence>
<dbReference type="Pfam" id="PF02145">
    <property type="entry name" value="Rap_GAP"/>
    <property type="match status" value="1"/>
</dbReference>
<dbReference type="PROSITE" id="PS50085">
    <property type="entry name" value="RAPGAP"/>
    <property type="match status" value="1"/>
</dbReference>
<reference evidence="3" key="1">
    <citation type="submission" date="2020-05" db="EMBL/GenBank/DDBJ databases">
        <title>Phylogenomic resolution of chytrid fungi.</title>
        <authorList>
            <person name="Stajich J.E."/>
            <person name="Amses K."/>
            <person name="Simmons R."/>
            <person name="Seto K."/>
            <person name="Myers J."/>
            <person name="Bonds A."/>
            <person name="Quandt C.A."/>
            <person name="Barry K."/>
            <person name="Liu P."/>
            <person name="Grigoriev I."/>
            <person name="Longcore J.E."/>
            <person name="James T.Y."/>
        </authorList>
    </citation>
    <scope>NUCLEOTIDE SEQUENCE</scope>
    <source>
        <strain evidence="3">JEL0476</strain>
    </source>
</reference>
<dbReference type="PANTHER" id="PTHR15711">
    <property type="entry name" value="RAP GTPASE-ACTIVATING PROTEIN"/>
    <property type="match status" value="1"/>
</dbReference>
<dbReference type="PANTHER" id="PTHR15711:SF65">
    <property type="entry name" value="RAPGAP_RANGAP DOMAIN-CONTAINING PROTEIN"/>
    <property type="match status" value="1"/>
</dbReference>
<organism evidence="3 4">
    <name type="scientific">Clydaea vesicula</name>
    <dbReference type="NCBI Taxonomy" id="447962"/>
    <lineage>
        <taxon>Eukaryota</taxon>
        <taxon>Fungi</taxon>
        <taxon>Fungi incertae sedis</taxon>
        <taxon>Chytridiomycota</taxon>
        <taxon>Chytridiomycota incertae sedis</taxon>
        <taxon>Chytridiomycetes</taxon>
        <taxon>Lobulomycetales</taxon>
        <taxon>Lobulomycetaceae</taxon>
        <taxon>Clydaea</taxon>
    </lineage>
</organism>
<name>A0AAD5XVJ9_9FUNG</name>
<gene>
    <name evidence="3" type="ORF">HK099_004540</name>
</gene>
<dbReference type="SUPFAM" id="SSF111347">
    <property type="entry name" value="Rap/Ran-GAP"/>
    <property type="match status" value="1"/>
</dbReference>
<evidence type="ECO:0000256" key="1">
    <source>
        <dbReference type="ARBA" id="ARBA00022468"/>
    </source>
</evidence>
<dbReference type="EMBL" id="JADGJW010000322">
    <property type="protein sequence ID" value="KAJ3219894.1"/>
    <property type="molecule type" value="Genomic_DNA"/>
</dbReference>
<evidence type="ECO:0000313" key="4">
    <source>
        <dbReference type="Proteomes" id="UP001211065"/>
    </source>
</evidence>
<comment type="caution">
    <text evidence="3">The sequence shown here is derived from an EMBL/GenBank/DDBJ whole genome shotgun (WGS) entry which is preliminary data.</text>
</comment>
<dbReference type="GO" id="GO:0051056">
    <property type="term" value="P:regulation of small GTPase mediated signal transduction"/>
    <property type="evidence" value="ECO:0007669"/>
    <property type="project" value="InterPro"/>
</dbReference>